<dbReference type="Gene3D" id="3.90.1590.10">
    <property type="entry name" value="glutathione-dependent formaldehyde- activating enzyme (gfa)"/>
    <property type="match status" value="1"/>
</dbReference>
<accession>A0A0T5P4E7</accession>
<dbReference type="PANTHER" id="PTHR33337">
    <property type="entry name" value="GFA DOMAIN-CONTAINING PROTEIN"/>
    <property type="match status" value="1"/>
</dbReference>
<dbReference type="KEGG" id="rid:RIdsm_03797"/>
<organism evidence="6 8">
    <name type="scientific">Roseovarius indicus</name>
    <dbReference type="NCBI Taxonomy" id="540747"/>
    <lineage>
        <taxon>Bacteria</taxon>
        <taxon>Pseudomonadati</taxon>
        <taxon>Pseudomonadota</taxon>
        <taxon>Alphaproteobacteria</taxon>
        <taxon>Rhodobacterales</taxon>
        <taxon>Roseobacteraceae</taxon>
        <taxon>Roseovarius</taxon>
    </lineage>
</organism>
<dbReference type="OrthoDB" id="9807246at2"/>
<dbReference type="AlphaFoldDB" id="A0A0T5P4E7"/>
<reference evidence="7 9" key="2">
    <citation type="submission" date="2018-08" db="EMBL/GenBank/DDBJ databases">
        <title>Genetic Globetrotter - A new plasmid hitch-hiking vast phylogenetic and geographic distances.</title>
        <authorList>
            <person name="Vollmers J."/>
            <person name="Petersen J."/>
        </authorList>
    </citation>
    <scope>NUCLEOTIDE SEQUENCE [LARGE SCALE GENOMIC DNA]</scope>
    <source>
        <strain evidence="7 9">DSM 26383</strain>
    </source>
</reference>
<evidence type="ECO:0000313" key="9">
    <source>
        <dbReference type="Proteomes" id="UP000325785"/>
    </source>
</evidence>
<dbReference type="GO" id="GO:0046872">
    <property type="term" value="F:metal ion binding"/>
    <property type="evidence" value="ECO:0007669"/>
    <property type="project" value="UniProtKB-KW"/>
</dbReference>
<protein>
    <recommendedName>
        <fullName evidence="5">CENP-V/GFA domain-containing protein</fullName>
    </recommendedName>
</protein>
<dbReference type="PROSITE" id="PS51891">
    <property type="entry name" value="CENP_V_GFA"/>
    <property type="match status" value="1"/>
</dbReference>
<sequence>MKITGACHCGDITYEAELDPARFGICHCTDCQVTSASAFRTIAVVKQAEFRLLSGTPKTYVKEAESGNRRALTFCSTCGAGLWATDEKGESGIVNLRAGTITERRDLTPRYEIWCSSAMPWLARFDGTERHDKGFT</sequence>
<evidence type="ECO:0000256" key="1">
    <source>
        <dbReference type="ARBA" id="ARBA00005495"/>
    </source>
</evidence>
<reference evidence="6 8" key="1">
    <citation type="submission" date="2015-04" db="EMBL/GenBank/DDBJ databases">
        <title>The draft genome sequence of Roseovarius indicus B108T.</title>
        <authorList>
            <person name="Li G."/>
            <person name="Lai Q."/>
            <person name="Shao Z."/>
            <person name="Yan P."/>
        </authorList>
    </citation>
    <scope>NUCLEOTIDE SEQUENCE [LARGE SCALE GENOMIC DNA]</scope>
    <source>
        <strain evidence="6 8">B108</strain>
    </source>
</reference>
<gene>
    <name evidence="7" type="ORF">RIdsm_03797</name>
    <name evidence="6" type="ORF">XM52_20630</name>
</gene>
<dbReference type="InterPro" id="IPR011057">
    <property type="entry name" value="Mss4-like_sf"/>
</dbReference>
<dbReference type="Proteomes" id="UP000325785">
    <property type="component" value="Chromosome"/>
</dbReference>
<dbReference type="PATRIC" id="fig|540747.5.peg.1888"/>
<dbReference type="PANTHER" id="PTHR33337:SF40">
    <property type="entry name" value="CENP-V_GFA DOMAIN-CONTAINING PROTEIN-RELATED"/>
    <property type="match status" value="1"/>
</dbReference>
<evidence type="ECO:0000256" key="3">
    <source>
        <dbReference type="ARBA" id="ARBA00022833"/>
    </source>
</evidence>
<proteinExistence type="inferred from homology"/>
<evidence type="ECO:0000256" key="2">
    <source>
        <dbReference type="ARBA" id="ARBA00022723"/>
    </source>
</evidence>
<evidence type="ECO:0000313" key="7">
    <source>
        <dbReference type="EMBL" id="QEW27972.1"/>
    </source>
</evidence>
<dbReference type="Proteomes" id="UP000051401">
    <property type="component" value="Unassembled WGS sequence"/>
</dbReference>
<evidence type="ECO:0000256" key="4">
    <source>
        <dbReference type="ARBA" id="ARBA00023239"/>
    </source>
</evidence>
<dbReference type="EMBL" id="CP031598">
    <property type="protein sequence ID" value="QEW27972.1"/>
    <property type="molecule type" value="Genomic_DNA"/>
</dbReference>
<keyword evidence="4" id="KW-0456">Lyase</keyword>
<dbReference type="Pfam" id="PF04828">
    <property type="entry name" value="GFA"/>
    <property type="match status" value="1"/>
</dbReference>
<evidence type="ECO:0000313" key="8">
    <source>
        <dbReference type="Proteomes" id="UP000051401"/>
    </source>
</evidence>
<dbReference type="RefSeq" id="WP_057819090.1">
    <property type="nucleotide sequence ID" value="NZ_CP031598.1"/>
</dbReference>
<dbReference type="EMBL" id="LAXI01000017">
    <property type="protein sequence ID" value="KRS15971.1"/>
    <property type="molecule type" value="Genomic_DNA"/>
</dbReference>
<evidence type="ECO:0000259" key="5">
    <source>
        <dbReference type="PROSITE" id="PS51891"/>
    </source>
</evidence>
<evidence type="ECO:0000313" key="6">
    <source>
        <dbReference type="EMBL" id="KRS15971.1"/>
    </source>
</evidence>
<dbReference type="GO" id="GO:0016846">
    <property type="term" value="F:carbon-sulfur lyase activity"/>
    <property type="evidence" value="ECO:0007669"/>
    <property type="project" value="InterPro"/>
</dbReference>
<dbReference type="STRING" id="540747.SAMN04488031_11346"/>
<feature type="domain" description="CENP-V/GFA" evidence="5">
    <location>
        <begin position="3"/>
        <end position="122"/>
    </location>
</feature>
<comment type="similarity">
    <text evidence="1">Belongs to the Gfa family.</text>
</comment>
<dbReference type="InterPro" id="IPR006913">
    <property type="entry name" value="CENP-V/GFA"/>
</dbReference>
<keyword evidence="8" id="KW-1185">Reference proteome</keyword>
<keyword evidence="2" id="KW-0479">Metal-binding</keyword>
<name>A0A0T5P4E7_9RHOB</name>
<dbReference type="SUPFAM" id="SSF51316">
    <property type="entry name" value="Mss4-like"/>
    <property type="match status" value="1"/>
</dbReference>
<keyword evidence="3" id="KW-0862">Zinc</keyword>